<proteinExistence type="predicted"/>
<dbReference type="GO" id="GO:0005975">
    <property type="term" value="P:carbohydrate metabolic process"/>
    <property type="evidence" value="ECO:0007669"/>
    <property type="project" value="InterPro"/>
</dbReference>
<dbReference type="Proteomes" id="UP000325313">
    <property type="component" value="Unassembled WGS sequence"/>
</dbReference>
<dbReference type="Pfam" id="PF03033">
    <property type="entry name" value="Glyco_transf_28"/>
    <property type="match status" value="1"/>
</dbReference>
<gene>
    <name evidence="2" type="ORF">PGTUg99_002580</name>
</gene>
<dbReference type="GO" id="GO:0016125">
    <property type="term" value="P:sterol metabolic process"/>
    <property type="evidence" value="ECO:0007669"/>
    <property type="project" value="TreeGrafter"/>
</dbReference>
<comment type="caution">
    <text evidence="2">The sequence shown here is derived from an EMBL/GenBank/DDBJ whole genome shotgun (WGS) entry which is preliminary data.</text>
</comment>
<evidence type="ECO:0000313" key="2">
    <source>
        <dbReference type="EMBL" id="KAA1090369.1"/>
    </source>
</evidence>
<dbReference type="GO" id="GO:0016758">
    <property type="term" value="F:hexosyltransferase activity"/>
    <property type="evidence" value="ECO:0007669"/>
    <property type="project" value="InterPro"/>
</dbReference>
<dbReference type="Gene3D" id="3.40.50.2000">
    <property type="entry name" value="Glycogen Phosphorylase B"/>
    <property type="match status" value="1"/>
</dbReference>
<dbReference type="PANTHER" id="PTHR48050:SF25">
    <property type="entry name" value="STEROL 3-BETA-GLUCOSYLTRANSFERASE"/>
    <property type="match status" value="1"/>
</dbReference>
<dbReference type="InterPro" id="IPR004276">
    <property type="entry name" value="GlycoTrans_28_N"/>
</dbReference>
<dbReference type="InterPro" id="IPR050426">
    <property type="entry name" value="Glycosyltransferase_28"/>
</dbReference>
<reference evidence="2 3" key="1">
    <citation type="submission" date="2019-05" db="EMBL/GenBank/DDBJ databases">
        <title>Emergence of the Ug99 lineage of the wheat stem rust pathogen through somatic hybridization.</title>
        <authorList>
            <person name="Li F."/>
            <person name="Upadhyaya N.M."/>
            <person name="Sperschneider J."/>
            <person name="Matny O."/>
            <person name="Nguyen-Phuc H."/>
            <person name="Mago R."/>
            <person name="Raley C."/>
            <person name="Miller M.E."/>
            <person name="Silverstein K.A.T."/>
            <person name="Henningsen E."/>
            <person name="Hirsch C.D."/>
            <person name="Visser B."/>
            <person name="Pretorius Z.A."/>
            <person name="Steffenson B.J."/>
            <person name="Schwessinger B."/>
            <person name="Dodds P.N."/>
            <person name="Figueroa M."/>
        </authorList>
    </citation>
    <scope>NUCLEOTIDE SEQUENCE [LARGE SCALE GENOMIC DNA]</scope>
    <source>
        <strain evidence="2 3">Ug99</strain>
    </source>
</reference>
<dbReference type="SUPFAM" id="SSF53756">
    <property type="entry name" value="UDP-Glycosyltransferase/glycogen phosphorylase"/>
    <property type="match status" value="1"/>
</dbReference>
<name>A0A5B0NR54_PUCGR</name>
<feature type="domain" description="Glycosyltransferase family 28 N-terminal" evidence="1">
    <location>
        <begin position="57"/>
        <end position="180"/>
    </location>
</feature>
<sequence length="198" mass="21521">MRAALAKAAFDSTPAINAVAPLSKSAAAPKLLDSKTTLSPTESALDLQKIPPDKKKITCLTIGSRGDVQPYIALCQGLIEKGHACTIATHEKFRDWIIQSGVAFRPVAGDPEELIKHCTKNVVLFLVEREEKGSSWEAAQGSELLIESPSVMVGAHIAQSLNIPYIRAFTMPWTKTGVYPHAMAAMGTYWGEWMNKLT</sequence>
<dbReference type="GO" id="GO:0008194">
    <property type="term" value="F:UDP-glycosyltransferase activity"/>
    <property type="evidence" value="ECO:0007669"/>
    <property type="project" value="TreeGrafter"/>
</dbReference>
<organism evidence="2 3">
    <name type="scientific">Puccinia graminis f. sp. tritici</name>
    <dbReference type="NCBI Taxonomy" id="56615"/>
    <lineage>
        <taxon>Eukaryota</taxon>
        <taxon>Fungi</taxon>
        <taxon>Dikarya</taxon>
        <taxon>Basidiomycota</taxon>
        <taxon>Pucciniomycotina</taxon>
        <taxon>Pucciniomycetes</taxon>
        <taxon>Pucciniales</taxon>
        <taxon>Pucciniaceae</taxon>
        <taxon>Puccinia</taxon>
    </lineage>
</organism>
<dbReference type="EMBL" id="VDEP01000386">
    <property type="protein sequence ID" value="KAA1090369.1"/>
    <property type="molecule type" value="Genomic_DNA"/>
</dbReference>
<dbReference type="PANTHER" id="PTHR48050">
    <property type="entry name" value="STEROL 3-BETA-GLUCOSYLTRANSFERASE"/>
    <property type="match status" value="1"/>
</dbReference>
<accession>A0A5B0NR54</accession>
<evidence type="ECO:0000313" key="3">
    <source>
        <dbReference type="Proteomes" id="UP000325313"/>
    </source>
</evidence>
<protein>
    <recommendedName>
        <fullName evidence="1">Glycosyltransferase family 28 N-terminal domain-containing protein</fullName>
    </recommendedName>
</protein>
<dbReference type="AlphaFoldDB" id="A0A5B0NR54"/>
<evidence type="ECO:0000259" key="1">
    <source>
        <dbReference type="Pfam" id="PF03033"/>
    </source>
</evidence>